<protein>
    <submittedName>
        <fullName evidence="2">Uncharacterized protein</fullName>
    </submittedName>
</protein>
<keyword evidence="3" id="KW-1185">Reference proteome</keyword>
<feature type="compositionally biased region" description="Basic residues" evidence="1">
    <location>
        <begin position="40"/>
        <end position="51"/>
    </location>
</feature>
<gene>
    <name evidence="2" type="ORF">C8F04DRAFT_1277260</name>
</gene>
<comment type="caution">
    <text evidence="2">The sequence shown here is derived from an EMBL/GenBank/DDBJ whole genome shotgun (WGS) entry which is preliminary data.</text>
</comment>
<feature type="region of interest" description="Disordered" evidence="1">
    <location>
        <begin position="1"/>
        <end position="110"/>
    </location>
</feature>
<reference evidence="2" key="1">
    <citation type="submission" date="2023-03" db="EMBL/GenBank/DDBJ databases">
        <title>Massive genome expansion in bonnet fungi (Mycena s.s.) driven by repeated elements and novel gene families across ecological guilds.</title>
        <authorList>
            <consortium name="Lawrence Berkeley National Laboratory"/>
            <person name="Harder C.B."/>
            <person name="Miyauchi S."/>
            <person name="Viragh M."/>
            <person name="Kuo A."/>
            <person name="Thoen E."/>
            <person name="Andreopoulos B."/>
            <person name="Lu D."/>
            <person name="Skrede I."/>
            <person name="Drula E."/>
            <person name="Henrissat B."/>
            <person name="Morin E."/>
            <person name="Kohler A."/>
            <person name="Barry K."/>
            <person name="LaButti K."/>
            <person name="Morin E."/>
            <person name="Salamov A."/>
            <person name="Lipzen A."/>
            <person name="Mereny Z."/>
            <person name="Hegedus B."/>
            <person name="Baldrian P."/>
            <person name="Stursova M."/>
            <person name="Weitz H."/>
            <person name="Taylor A."/>
            <person name="Grigoriev I.V."/>
            <person name="Nagy L.G."/>
            <person name="Martin F."/>
            <person name="Kauserud H."/>
        </authorList>
    </citation>
    <scope>NUCLEOTIDE SEQUENCE</scope>
    <source>
        <strain evidence="2">CBHHK200</strain>
    </source>
</reference>
<sequence>MASSAGISIARTTPSLSAPPTSISPSCSAAVTKALLTTQTRRRQQKWHRTRSSASTTSHPNSSSSHPGSSSRPGSSSSHPGSSSSSSPPLHLHPNCSSRTPTWNKAAQRPNTWLRHLRRIGCTPTRSEQGHCLPSQGSLSSVRQRWEPPEGGKTPPRSSNYTTAAPPLSIQGYAAPVAGRQFARTNPIAATTIWRKCGARGPTCGCATGTAPPPPSSTPSAISFCFWAASLPRPKEAAWGLDVATKAAEGTEATAKEIYTGPKWRRQSSPNLTSKPCNASPGGPMSSLWLFAPDLHDY</sequence>
<evidence type="ECO:0000256" key="1">
    <source>
        <dbReference type="SAM" id="MobiDB-lite"/>
    </source>
</evidence>
<evidence type="ECO:0000313" key="3">
    <source>
        <dbReference type="Proteomes" id="UP001218188"/>
    </source>
</evidence>
<dbReference type="AlphaFoldDB" id="A0AAD6S155"/>
<feature type="compositionally biased region" description="Polar residues" evidence="1">
    <location>
        <begin position="1"/>
        <end position="39"/>
    </location>
</feature>
<feature type="compositionally biased region" description="Polar residues" evidence="1">
    <location>
        <begin position="99"/>
        <end position="110"/>
    </location>
</feature>
<dbReference type="EMBL" id="JARJCM010000325">
    <property type="protein sequence ID" value="KAJ7018737.1"/>
    <property type="molecule type" value="Genomic_DNA"/>
</dbReference>
<feature type="region of interest" description="Disordered" evidence="1">
    <location>
        <begin position="124"/>
        <end position="165"/>
    </location>
</feature>
<organism evidence="2 3">
    <name type="scientific">Mycena alexandri</name>
    <dbReference type="NCBI Taxonomy" id="1745969"/>
    <lineage>
        <taxon>Eukaryota</taxon>
        <taxon>Fungi</taxon>
        <taxon>Dikarya</taxon>
        <taxon>Basidiomycota</taxon>
        <taxon>Agaricomycotina</taxon>
        <taxon>Agaricomycetes</taxon>
        <taxon>Agaricomycetidae</taxon>
        <taxon>Agaricales</taxon>
        <taxon>Marasmiineae</taxon>
        <taxon>Mycenaceae</taxon>
        <taxon>Mycena</taxon>
    </lineage>
</organism>
<accession>A0AAD6S155</accession>
<evidence type="ECO:0000313" key="2">
    <source>
        <dbReference type="EMBL" id="KAJ7018737.1"/>
    </source>
</evidence>
<name>A0AAD6S155_9AGAR</name>
<dbReference type="Proteomes" id="UP001218188">
    <property type="component" value="Unassembled WGS sequence"/>
</dbReference>
<feature type="compositionally biased region" description="Low complexity" evidence="1">
    <location>
        <begin position="52"/>
        <end position="98"/>
    </location>
</feature>
<proteinExistence type="predicted"/>